<proteinExistence type="predicted"/>
<dbReference type="EMBL" id="KI894026">
    <property type="protein sequence ID" value="OCF21857.1"/>
    <property type="molecule type" value="Genomic_DNA"/>
</dbReference>
<gene>
    <name evidence="1" type="ORF">I302_08636</name>
    <name evidence="2" type="ORF">I302_105352</name>
</gene>
<dbReference type="Proteomes" id="UP000092730">
    <property type="component" value="Chromosome 3"/>
</dbReference>
<keyword evidence="3" id="KW-1185">Reference proteome</keyword>
<evidence type="ECO:0000313" key="2">
    <source>
        <dbReference type="EMBL" id="WVW83333.1"/>
    </source>
</evidence>
<evidence type="ECO:0000313" key="3">
    <source>
        <dbReference type="Proteomes" id="UP000092730"/>
    </source>
</evidence>
<dbReference type="VEuPathDB" id="FungiDB:I302_08636"/>
<dbReference type="KEGG" id="kbi:30213035"/>
<reference evidence="1" key="1">
    <citation type="submission" date="2013-07" db="EMBL/GenBank/DDBJ databases">
        <title>The Genome Sequence of Cryptococcus bestiolae CBS10118.</title>
        <authorList>
            <consortium name="The Broad Institute Genome Sequencing Platform"/>
            <person name="Cuomo C."/>
            <person name="Litvintseva A."/>
            <person name="Chen Y."/>
            <person name="Heitman J."/>
            <person name="Sun S."/>
            <person name="Springer D."/>
            <person name="Dromer F."/>
            <person name="Young S.K."/>
            <person name="Zeng Q."/>
            <person name="Gargeya S."/>
            <person name="Fitzgerald M."/>
            <person name="Abouelleil A."/>
            <person name="Alvarado L."/>
            <person name="Berlin A.M."/>
            <person name="Chapman S.B."/>
            <person name="Dewar J."/>
            <person name="Goldberg J."/>
            <person name="Griggs A."/>
            <person name="Gujja S."/>
            <person name="Hansen M."/>
            <person name="Howarth C."/>
            <person name="Imamovic A."/>
            <person name="Larimer J."/>
            <person name="McCowan C."/>
            <person name="Murphy C."/>
            <person name="Pearson M."/>
            <person name="Priest M."/>
            <person name="Roberts A."/>
            <person name="Saif S."/>
            <person name="Shea T."/>
            <person name="Sykes S."/>
            <person name="Wortman J."/>
            <person name="Nusbaum C."/>
            <person name="Birren B."/>
        </authorList>
    </citation>
    <scope>NUCLEOTIDE SEQUENCE [LARGE SCALE GENOMIC DNA]</scope>
    <source>
        <strain evidence="1">CBS 10118</strain>
    </source>
</reference>
<dbReference type="EMBL" id="CP144543">
    <property type="protein sequence ID" value="WVW83333.1"/>
    <property type="molecule type" value="Genomic_DNA"/>
</dbReference>
<reference evidence="2" key="2">
    <citation type="submission" date="2013-07" db="EMBL/GenBank/DDBJ databases">
        <authorList>
            <consortium name="The Broad Institute Genome Sequencing Platform"/>
            <person name="Cuomo C."/>
            <person name="Litvintseva A."/>
            <person name="Chen Y."/>
            <person name="Heitman J."/>
            <person name="Sun S."/>
            <person name="Springer D."/>
            <person name="Dromer F."/>
            <person name="Young S.K."/>
            <person name="Zeng Q."/>
            <person name="Gargeya S."/>
            <person name="Fitzgerald M."/>
            <person name="Abouelleil A."/>
            <person name="Alvarado L."/>
            <person name="Berlin A.M."/>
            <person name="Chapman S.B."/>
            <person name="Dewar J."/>
            <person name="Goldberg J."/>
            <person name="Griggs A."/>
            <person name="Gujja S."/>
            <person name="Hansen M."/>
            <person name="Howarth C."/>
            <person name="Imamovic A."/>
            <person name="Larimer J."/>
            <person name="McCowan C."/>
            <person name="Murphy C."/>
            <person name="Pearson M."/>
            <person name="Priest M."/>
            <person name="Roberts A."/>
            <person name="Saif S."/>
            <person name="Shea T."/>
            <person name="Sykes S."/>
            <person name="Wortman J."/>
            <person name="Nusbaum C."/>
            <person name="Birren B."/>
        </authorList>
    </citation>
    <scope>NUCLEOTIDE SEQUENCE</scope>
    <source>
        <strain evidence="2">CBS 10118</strain>
    </source>
</reference>
<evidence type="ECO:0000313" key="1">
    <source>
        <dbReference type="EMBL" id="OCF21857.1"/>
    </source>
</evidence>
<accession>A0A1B9FSV4</accession>
<organism evidence="1">
    <name type="scientific">Kwoniella bestiolae CBS 10118</name>
    <dbReference type="NCBI Taxonomy" id="1296100"/>
    <lineage>
        <taxon>Eukaryota</taxon>
        <taxon>Fungi</taxon>
        <taxon>Dikarya</taxon>
        <taxon>Basidiomycota</taxon>
        <taxon>Agaricomycotina</taxon>
        <taxon>Tremellomycetes</taxon>
        <taxon>Tremellales</taxon>
        <taxon>Cryptococcaceae</taxon>
        <taxon>Kwoniella</taxon>
    </lineage>
</organism>
<dbReference type="OrthoDB" id="10523857at2759"/>
<dbReference type="RefSeq" id="XP_019042927.1">
    <property type="nucleotide sequence ID" value="XM_019195214.1"/>
</dbReference>
<dbReference type="AlphaFoldDB" id="A0A1B9FSV4"/>
<name>A0A1B9FSV4_9TREE</name>
<dbReference type="GeneID" id="30213035"/>
<reference evidence="1" key="3">
    <citation type="submission" date="2014-01" db="EMBL/GenBank/DDBJ databases">
        <title>Evolution of pathogenesis and genome organization in the Tremellales.</title>
        <authorList>
            <person name="Cuomo C."/>
            <person name="Litvintseva A."/>
            <person name="Heitman J."/>
            <person name="Chen Y."/>
            <person name="Sun S."/>
            <person name="Springer D."/>
            <person name="Dromer F."/>
            <person name="Young S."/>
            <person name="Zeng Q."/>
            <person name="Chapman S."/>
            <person name="Gujja S."/>
            <person name="Saif S."/>
            <person name="Birren B."/>
        </authorList>
    </citation>
    <scope>NUCLEOTIDE SEQUENCE</scope>
    <source>
        <strain evidence="1">CBS 10118</strain>
    </source>
</reference>
<sequence>MSILRRITNWCMNTFKLIISSSRPRITSSFNPPKPLPHLPDHVWLDIFKLPPQPKNGTLSPIRSNSTSRYMSDELKVRGQQDLANLMRVSKRFGDIASILLYEHESTSDPYKLFYGIDHTPTNDGRISKSQCLSRVRSITFVYPNSYTIESAFDWNKLSIYTMPQSIQDKNFIRMYIYTLHRTLHATRLLESVRSTDGDGNAGGLMANVKNITVGISPYAVDSRVWLIRQTAINKLKRVVHPSTEDKLVRSLLEMKEGISTRFAQELDYLTSASALRKICYHSSFGPWTYIPPPSKSVPTLSPSAGSGTGRQAPTLVNIFLDENFLQLRNSLHITPGTDTQWIISKSLVSLFIPPIWHLTTDQRVNSALPVLLKKLRKVVVKSILQFPKPTTHRGDTTRLTINLPVTIDSLKVAANHLKSGSNFAGTNLAGGPISERERNVIYGKLDGWMMNKGMSYYRARGLSVHVREATKGTPINMQMKKDSVECRCCGLFENV</sequence>
<reference evidence="2" key="4">
    <citation type="submission" date="2024-02" db="EMBL/GenBank/DDBJ databases">
        <title>Comparative genomics of Cryptococcus and Kwoniella reveals pathogenesis evolution and contrasting modes of karyotype evolution via chromosome fusion or intercentromeric recombination.</title>
        <authorList>
            <person name="Coelho M.A."/>
            <person name="David-Palma M."/>
            <person name="Shea T."/>
            <person name="Bowers K."/>
            <person name="McGinley-Smith S."/>
            <person name="Mohammad A.W."/>
            <person name="Gnirke A."/>
            <person name="Yurkov A.M."/>
            <person name="Nowrousian M."/>
            <person name="Sun S."/>
            <person name="Cuomo C.A."/>
            <person name="Heitman J."/>
        </authorList>
    </citation>
    <scope>NUCLEOTIDE SEQUENCE</scope>
    <source>
        <strain evidence="2">CBS 10118</strain>
    </source>
</reference>
<protein>
    <submittedName>
        <fullName evidence="1">Uncharacterized protein</fullName>
    </submittedName>
</protein>